<keyword evidence="2" id="KW-1185">Reference proteome</keyword>
<name>A0AAD6M6P0_9ROSI</name>
<evidence type="ECO:0000313" key="2">
    <source>
        <dbReference type="Proteomes" id="UP001164929"/>
    </source>
</evidence>
<protein>
    <submittedName>
        <fullName evidence="1">Uncharacterized protein</fullName>
    </submittedName>
</protein>
<dbReference type="Proteomes" id="UP001164929">
    <property type="component" value="Chromosome 11"/>
</dbReference>
<organism evidence="1 2">
    <name type="scientific">Populus alba x Populus x berolinensis</name>
    <dbReference type="NCBI Taxonomy" id="444605"/>
    <lineage>
        <taxon>Eukaryota</taxon>
        <taxon>Viridiplantae</taxon>
        <taxon>Streptophyta</taxon>
        <taxon>Embryophyta</taxon>
        <taxon>Tracheophyta</taxon>
        <taxon>Spermatophyta</taxon>
        <taxon>Magnoliopsida</taxon>
        <taxon>eudicotyledons</taxon>
        <taxon>Gunneridae</taxon>
        <taxon>Pentapetalae</taxon>
        <taxon>rosids</taxon>
        <taxon>fabids</taxon>
        <taxon>Malpighiales</taxon>
        <taxon>Salicaceae</taxon>
        <taxon>Saliceae</taxon>
        <taxon>Populus</taxon>
    </lineage>
</organism>
<evidence type="ECO:0000313" key="1">
    <source>
        <dbReference type="EMBL" id="KAJ6979439.1"/>
    </source>
</evidence>
<reference evidence="1" key="1">
    <citation type="journal article" date="2023" name="Mol. Ecol. Resour.">
        <title>Chromosome-level genome assembly of a triploid poplar Populus alba 'Berolinensis'.</title>
        <authorList>
            <person name="Chen S."/>
            <person name="Yu Y."/>
            <person name="Wang X."/>
            <person name="Wang S."/>
            <person name="Zhang T."/>
            <person name="Zhou Y."/>
            <person name="He R."/>
            <person name="Meng N."/>
            <person name="Wang Y."/>
            <person name="Liu W."/>
            <person name="Liu Z."/>
            <person name="Liu J."/>
            <person name="Guo Q."/>
            <person name="Huang H."/>
            <person name="Sederoff R.R."/>
            <person name="Wang G."/>
            <person name="Qu G."/>
            <person name="Chen S."/>
        </authorList>
    </citation>
    <scope>NUCLEOTIDE SEQUENCE</scope>
    <source>
        <strain evidence="1">SC-2020</strain>
    </source>
</reference>
<dbReference type="AlphaFoldDB" id="A0AAD6M6P0"/>
<sequence length="47" mass="5765">MLDMPWINSDCAVDRLAWVPLKNFASCWLECWLPFKNLTRSWEDYWL</sequence>
<accession>A0AAD6M6P0</accession>
<proteinExistence type="predicted"/>
<gene>
    <name evidence="1" type="ORF">NC653_027550</name>
</gene>
<dbReference type="EMBL" id="JAQIZT010000011">
    <property type="protein sequence ID" value="KAJ6979439.1"/>
    <property type="molecule type" value="Genomic_DNA"/>
</dbReference>
<comment type="caution">
    <text evidence="1">The sequence shown here is derived from an EMBL/GenBank/DDBJ whole genome shotgun (WGS) entry which is preliminary data.</text>
</comment>